<protein>
    <submittedName>
        <fullName evidence="1">16409_t:CDS:1</fullName>
    </submittedName>
</protein>
<reference evidence="1" key="1">
    <citation type="submission" date="2021-06" db="EMBL/GenBank/DDBJ databases">
        <authorList>
            <person name="Kallberg Y."/>
            <person name="Tangrot J."/>
            <person name="Rosling A."/>
        </authorList>
    </citation>
    <scope>NUCLEOTIDE SEQUENCE</scope>
    <source>
        <strain evidence="1">UK204</strain>
    </source>
</reference>
<name>A0A9N9I7F8_9GLOM</name>
<dbReference type="Proteomes" id="UP000789570">
    <property type="component" value="Unassembled WGS sequence"/>
</dbReference>
<evidence type="ECO:0000313" key="1">
    <source>
        <dbReference type="EMBL" id="CAG8723335.1"/>
    </source>
</evidence>
<proteinExistence type="predicted"/>
<dbReference type="AlphaFoldDB" id="A0A9N9I7F8"/>
<dbReference type="EMBL" id="CAJVPQ010010618">
    <property type="protein sequence ID" value="CAG8723335.1"/>
    <property type="molecule type" value="Genomic_DNA"/>
</dbReference>
<sequence length="328" mass="36699">ESFDSIADKLYQIWVKTKQFQSWEIESVSSTDSIINSNCSDTSENMERNQNDTIIAPFQGSNESFSGMILPVTMYGSPSGTTTPQPLSNIQSYIQPRQLYLGDRKQYDEEENDTYVPDYEQNILFGYVNDDNETLQGTFFFDNANELKKGGILSRIPRRVTFNTSNNRRFPSPVRTENVQQLVALTLSSNQSLRLSNLRVTTPSVGNTNSRSLLGNPYNFSQATQYSHIFDPLALLDSFQNSNPSTTSSFTTANWQPVNNCWLESNSSNRGNNTMGYQNITTKGTPYITTSQSIPSSQLSNNINTSQPILTSQPAIVPVGENNDNAYL</sequence>
<comment type="caution">
    <text evidence="1">The sequence shown here is derived from an EMBL/GenBank/DDBJ whole genome shotgun (WGS) entry which is preliminary data.</text>
</comment>
<organism evidence="1 2">
    <name type="scientific">Funneliformis caledonium</name>
    <dbReference type="NCBI Taxonomy" id="1117310"/>
    <lineage>
        <taxon>Eukaryota</taxon>
        <taxon>Fungi</taxon>
        <taxon>Fungi incertae sedis</taxon>
        <taxon>Mucoromycota</taxon>
        <taxon>Glomeromycotina</taxon>
        <taxon>Glomeromycetes</taxon>
        <taxon>Glomerales</taxon>
        <taxon>Glomeraceae</taxon>
        <taxon>Funneliformis</taxon>
    </lineage>
</organism>
<evidence type="ECO:0000313" key="2">
    <source>
        <dbReference type="Proteomes" id="UP000789570"/>
    </source>
</evidence>
<gene>
    <name evidence="1" type="ORF">FCALED_LOCUS14513</name>
</gene>
<feature type="non-terminal residue" evidence="1">
    <location>
        <position position="1"/>
    </location>
</feature>
<keyword evidence="2" id="KW-1185">Reference proteome</keyword>
<accession>A0A9N9I7F8</accession>